<dbReference type="InterPro" id="IPR007344">
    <property type="entry name" value="GrpB/CoaE"/>
</dbReference>
<dbReference type="SUPFAM" id="SSF81301">
    <property type="entry name" value="Nucleotidyltransferase"/>
    <property type="match status" value="1"/>
</dbReference>
<proteinExistence type="predicted"/>
<dbReference type="KEGG" id="kre:GWK63_07045"/>
<dbReference type="PANTHER" id="PTHR34822">
    <property type="entry name" value="GRPB DOMAIN PROTEIN (AFU_ORTHOLOGUE AFUA_1G01530)"/>
    <property type="match status" value="1"/>
</dbReference>
<dbReference type="PANTHER" id="PTHR34822:SF1">
    <property type="entry name" value="GRPB FAMILY PROTEIN"/>
    <property type="match status" value="1"/>
</dbReference>
<gene>
    <name evidence="1" type="ORF">GWK63_07045</name>
</gene>
<dbReference type="Proteomes" id="UP000502533">
    <property type="component" value="Chromosome"/>
</dbReference>
<organism evidence="1 2">
    <name type="scientific">Komagataeibacter rhaeticus</name>
    <dbReference type="NCBI Taxonomy" id="215221"/>
    <lineage>
        <taxon>Bacteria</taxon>
        <taxon>Pseudomonadati</taxon>
        <taxon>Pseudomonadota</taxon>
        <taxon>Alphaproteobacteria</taxon>
        <taxon>Acetobacterales</taxon>
        <taxon>Acetobacteraceae</taxon>
        <taxon>Komagataeibacter</taxon>
    </lineage>
</organism>
<protein>
    <submittedName>
        <fullName evidence="1">GrpB family protein</fullName>
    </submittedName>
</protein>
<keyword evidence="2" id="KW-1185">Reference proteome</keyword>
<dbReference type="InterPro" id="IPR043519">
    <property type="entry name" value="NT_sf"/>
</dbReference>
<reference evidence="1 2" key="1">
    <citation type="submission" date="2020-03" db="EMBL/GenBank/DDBJ databases">
        <title>Isolation of cellulose-producing strains, genome characterization and application of the synthesized cellulose films as an economical and sustainable material for piezoelectric sensor construction.</title>
        <authorList>
            <person name="Mangayil R.K."/>
        </authorList>
    </citation>
    <scope>NUCLEOTIDE SEQUENCE [LARGE SCALE GENOMIC DNA]</scope>
    <source>
        <strain evidence="1 2">ENS 9a1a</strain>
    </source>
</reference>
<dbReference type="Gene3D" id="3.30.460.10">
    <property type="entry name" value="Beta Polymerase, domain 2"/>
    <property type="match status" value="1"/>
</dbReference>
<evidence type="ECO:0000313" key="2">
    <source>
        <dbReference type="Proteomes" id="UP000502533"/>
    </source>
</evidence>
<dbReference type="RefSeq" id="WP_007398339.1">
    <property type="nucleotide sequence ID" value="NZ_CALMTF010000081.1"/>
</dbReference>
<dbReference type="GeneID" id="85021905"/>
<name>A0A181CA78_9PROT</name>
<dbReference type="Pfam" id="PF04229">
    <property type="entry name" value="GrpB"/>
    <property type="match status" value="1"/>
</dbReference>
<dbReference type="AlphaFoldDB" id="A0A181CA78"/>
<dbReference type="EMBL" id="CP050139">
    <property type="protein sequence ID" value="QIP35252.1"/>
    <property type="molecule type" value="Genomic_DNA"/>
</dbReference>
<accession>A0A181CA78</accession>
<sequence>MNHDPQLCTDPCQIMTFASGDPGENPWVRGKPPQEAITIQPWSPQWAEQFATARDAIRTALGDRALAVAHVGSTAVPMLAAKPVIDIDCIVADPEREDTYIPQLAALGYWLSVRERGWYGHRMLRHDMPRLNLHVFGPACPEHARHILFRDWLRTHPDDRERYARVKERARQGVATVQEYNRNKQDVIHAIYQRIFADRGWTGAA</sequence>
<evidence type="ECO:0000313" key="1">
    <source>
        <dbReference type="EMBL" id="QIP35252.1"/>
    </source>
</evidence>